<keyword evidence="4 8" id="KW-0812">Transmembrane</keyword>
<dbReference type="InterPro" id="IPR010290">
    <property type="entry name" value="TM_effector"/>
</dbReference>
<feature type="transmembrane region" description="Helical" evidence="8">
    <location>
        <begin position="44"/>
        <end position="63"/>
    </location>
</feature>
<protein>
    <submittedName>
        <fullName evidence="10">MFS transporter</fullName>
    </submittedName>
</protein>
<evidence type="ECO:0000256" key="5">
    <source>
        <dbReference type="ARBA" id="ARBA00022989"/>
    </source>
</evidence>
<dbReference type="Gene3D" id="1.20.1250.20">
    <property type="entry name" value="MFS general substrate transporter like domains"/>
    <property type="match status" value="1"/>
</dbReference>
<dbReference type="Proteomes" id="UP000614996">
    <property type="component" value="Unassembled WGS sequence"/>
</dbReference>
<proteinExistence type="predicted"/>
<sequence length="438" mass="45277">MTRTPASNTTPSDTPDTGTAARRGLLGRIAVDTRPLRYPAYRRMWIGNGVSFVGFQVTAVAVPVQMDAITHQPAWNGYLGLAGLVPLVVFAIWGGAIADVLDRRRLILVGSLFTWGVTLALLAQALLGLNSPVLLLVLTALQAIGFAVVSPTRGAIVPRLVPTGLVPSANTLNFTVSSVATVIGPLFAGAVLGTGHYAAAYGVDAVLFTVSLWASFRLPAMPPLGRQNRPDLRAVLSGLAFIAATPLLWLSFAADLTANVLAMPRALFPAVARLQFGGEGAAGWLYSAIAIGAVVGGLFSGWIGRIRRQGLALVGAVACWGLAVAAAGLARSLWLAVLFLAAAGCADLVSSVYRQTILQLHAPDELRGRLQGVFTAVVAGGPRLGDVRAGLTAQAFGPTAAWTVGGLAATAVIVVLALVFPALRRYDGRGPAPATEGS</sequence>
<evidence type="ECO:0000259" key="9">
    <source>
        <dbReference type="PROSITE" id="PS50850"/>
    </source>
</evidence>
<dbReference type="AlphaFoldDB" id="A0A8J4ENF3"/>
<evidence type="ECO:0000256" key="2">
    <source>
        <dbReference type="ARBA" id="ARBA00022448"/>
    </source>
</evidence>
<feature type="transmembrane region" description="Helical" evidence="8">
    <location>
        <begin position="284"/>
        <end position="303"/>
    </location>
</feature>
<evidence type="ECO:0000256" key="8">
    <source>
        <dbReference type="SAM" id="Phobius"/>
    </source>
</evidence>
<dbReference type="InterPro" id="IPR020846">
    <property type="entry name" value="MFS_dom"/>
</dbReference>
<evidence type="ECO:0000313" key="11">
    <source>
        <dbReference type="Proteomes" id="UP000614996"/>
    </source>
</evidence>
<evidence type="ECO:0000256" key="1">
    <source>
        <dbReference type="ARBA" id="ARBA00004429"/>
    </source>
</evidence>
<feature type="compositionally biased region" description="Polar residues" evidence="7">
    <location>
        <begin position="1"/>
        <end position="17"/>
    </location>
</feature>
<evidence type="ECO:0000256" key="7">
    <source>
        <dbReference type="SAM" id="MobiDB-lite"/>
    </source>
</evidence>
<accession>A0A8J4ENF3</accession>
<feature type="transmembrane region" description="Helical" evidence="8">
    <location>
        <begin position="198"/>
        <end position="220"/>
    </location>
</feature>
<evidence type="ECO:0000313" key="10">
    <source>
        <dbReference type="EMBL" id="GIL29753.1"/>
    </source>
</evidence>
<keyword evidence="5 8" id="KW-1133">Transmembrane helix</keyword>
<feature type="region of interest" description="Disordered" evidence="7">
    <location>
        <begin position="1"/>
        <end position="20"/>
    </location>
</feature>
<gene>
    <name evidence="10" type="ORF">NUM_50070</name>
</gene>
<feature type="transmembrane region" description="Helical" evidence="8">
    <location>
        <begin position="106"/>
        <end position="127"/>
    </location>
</feature>
<comment type="caution">
    <text evidence="10">The sequence shown here is derived from an EMBL/GenBank/DDBJ whole genome shotgun (WGS) entry which is preliminary data.</text>
</comment>
<feature type="transmembrane region" description="Helical" evidence="8">
    <location>
        <begin position="400"/>
        <end position="420"/>
    </location>
</feature>
<dbReference type="CDD" id="cd06173">
    <property type="entry name" value="MFS_MefA_like"/>
    <property type="match status" value="1"/>
</dbReference>
<keyword evidence="2" id="KW-0813">Transport</keyword>
<dbReference type="InterPro" id="IPR036259">
    <property type="entry name" value="MFS_trans_sf"/>
</dbReference>
<feature type="transmembrane region" description="Helical" evidence="8">
    <location>
        <begin position="171"/>
        <end position="192"/>
    </location>
</feature>
<feature type="transmembrane region" description="Helical" evidence="8">
    <location>
        <begin position="75"/>
        <end position="94"/>
    </location>
</feature>
<dbReference type="PROSITE" id="PS50850">
    <property type="entry name" value="MFS"/>
    <property type="match status" value="1"/>
</dbReference>
<comment type="subcellular location">
    <subcellularLocation>
        <location evidence="1">Cell inner membrane</location>
        <topology evidence="1">Multi-pass membrane protein</topology>
    </subcellularLocation>
</comment>
<organism evidence="10 11">
    <name type="scientific">Actinocatenispora comari</name>
    <dbReference type="NCBI Taxonomy" id="2807577"/>
    <lineage>
        <taxon>Bacteria</taxon>
        <taxon>Bacillati</taxon>
        <taxon>Actinomycetota</taxon>
        <taxon>Actinomycetes</taxon>
        <taxon>Micromonosporales</taxon>
        <taxon>Micromonosporaceae</taxon>
        <taxon>Actinocatenispora</taxon>
    </lineage>
</organism>
<dbReference type="Pfam" id="PF05977">
    <property type="entry name" value="MFS_3"/>
    <property type="match status" value="1"/>
</dbReference>
<feature type="transmembrane region" description="Helical" evidence="8">
    <location>
        <begin position="133"/>
        <end position="150"/>
    </location>
</feature>
<dbReference type="EMBL" id="BOPO01000107">
    <property type="protein sequence ID" value="GIL29753.1"/>
    <property type="molecule type" value="Genomic_DNA"/>
</dbReference>
<dbReference type="PANTHER" id="PTHR23513">
    <property type="entry name" value="INTEGRAL MEMBRANE EFFLUX PROTEIN-RELATED"/>
    <property type="match status" value="1"/>
</dbReference>
<evidence type="ECO:0000256" key="3">
    <source>
        <dbReference type="ARBA" id="ARBA00022475"/>
    </source>
</evidence>
<feature type="transmembrane region" description="Helical" evidence="8">
    <location>
        <begin position="232"/>
        <end position="254"/>
    </location>
</feature>
<dbReference type="RefSeq" id="WP_370467053.1">
    <property type="nucleotide sequence ID" value="NZ_BOPO01000107.1"/>
</dbReference>
<feature type="transmembrane region" description="Helical" evidence="8">
    <location>
        <begin position="310"/>
        <end position="330"/>
    </location>
</feature>
<evidence type="ECO:0000256" key="6">
    <source>
        <dbReference type="ARBA" id="ARBA00023136"/>
    </source>
</evidence>
<name>A0A8J4ENF3_9ACTN</name>
<dbReference type="GO" id="GO:0022857">
    <property type="term" value="F:transmembrane transporter activity"/>
    <property type="evidence" value="ECO:0007669"/>
    <property type="project" value="InterPro"/>
</dbReference>
<dbReference type="GO" id="GO:0005886">
    <property type="term" value="C:plasma membrane"/>
    <property type="evidence" value="ECO:0007669"/>
    <property type="project" value="UniProtKB-SubCell"/>
</dbReference>
<reference evidence="11" key="1">
    <citation type="journal article" date="2021" name="Int. J. Syst. Evol. Microbiol.">
        <title>Actinocatenispora comari sp. nov., an endophytic actinomycete isolated from aerial parts of Comarum salesowianum.</title>
        <authorList>
            <person name="Oyunbileg N."/>
            <person name="Iizaka Y."/>
            <person name="Hamada M."/>
            <person name="Davaapurev B.O."/>
            <person name="Fukumoto A."/>
            <person name="Tsetseg B."/>
            <person name="Kato F."/>
            <person name="Tamura T."/>
            <person name="Batkhuu J."/>
            <person name="Anzai Y."/>
        </authorList>
    </citation>
    <scope>NUCLEOTIDE SEQUENCE [LARGE SCALE GENOMIC DNA]</scope>
    <source>
        <strain evidence="11">NUM-2625</strain>
    </source>
</reference>
<keyword evidence="3" id="KW-1003">Cell membrane</keyword>
<keyword evidence="6 8" id="KW-0472">Membrane</keyword>
<evidence type="ECO:0000256" key="4">
    <source>
        <dbReference type="ARBA" id="ARBA00022692"/>
    </source>
</evidence>
<dbReference type="PANTHER" id="PTHR23513:SF9">
    <property type="entry name" value="ENTEROBACTIN EXPORTER ENTS"/>
    <property type="match status" value="1"/>
</dbReference>
<feature type="domain" description="Major facilitator superfamily (MFS) profile" evidence="9">
    <location>
        <begin position="243"/>
        <end position="438"/>
    </location>
</feature>
<keyword evidence="11" id="KW-1185">Reference proteome</keyword>
<dbReference type="SUPFAM" id="SSF103473">
    <property type="entry name" value="MFS general substrate transporter"/>
    <property type="match status" value="1"/>
</dbReference>